<evidence type="ECO:0000256" key="1">
    <source>
        <dbReference type="SAM" id="MobiDB-lite"/>
    </source>
</evidence>
<evidence type="ECO:0000313" key="3">
    <source>
        <dbReference type="Proteomes" id="UP001153148"/>
    </source>
</evidence>
<name>A0ABN7NWJ7_TIMPD</name>
<evidence type="ECO:0000313" key="2">
    <source>
        <dbReference type="EMBL" id="CAG2059227.1"/>
    </source>
</evidence>
<gene>
    <name evidence="2" type="ORF">TPAB3V08_LOCUS6192</name>
</gene>
<feature type="non-terminal residue" evidence="2">
    <location>
        <position position="1"/>
    </location>
</feature>
<accession>A0ABN7NWJ7</accession>
<dbReference type="EMBL" id="CAJPIN010008992">
    <property type="protein sequence ID" value="CAG2059227.1"/>
    <property type="molecule type" value="Genomic_DNA"/>
</dbReference>
<proteinExistence type="predicted"/>
<protein>
    <submittedName>
        <fullName evidence="2">Uncharacterized protein</fullName>
    </submittedName>
</protein>
<reference evidence="2" key="1">
    <citation type="submission" date="2021-03" db="EMBL/GenBank/DDBJ databases">
        <authorList>
            <person name="Tran Van P."/>
        </authorList>
    </citation>
    <scope>NUCLEOTIDE SEQUENCE</scope>
</reference>
<organism evidence="2 3">
    <name type="scientific">Timema podura</name>
    <name type="common">Walking stick</name>
    <dbReference type="NCBI Taxonomy" id="61482"/>
    <lineage>
        <taxon>Eukaryota</taxon>
        <taxon>Metazoa</taxon>
        <taxon>Ecdysozoa</taxon>
        <taxon>Arthropoda</taxon>
        <taxon>Hexapoda</taxon>
        <taxon>Insecta</taxon>
        <taxon>Pterygota</taxon>
        <taxon>Neoptera</taxon>
        <taxon>Polyneoptera</taxon>
        <taxon>Phasmatodea</taxon>
        <taxon>Timematodea</taxon>
        <taxon>Timematoidea</taxon>
        <taxon>Timematidae</taxon>
        <taxon>Timema</taxon>
    </lineage>
</organism>
<dbReference type="Proteomes" id="UP001153148">
    <property type="component" value="Unassembled WGS sequence"/>
</dbReference>
<feature type="region of interest" description="Disordered" evidence="1">
    <location>
        <begin position="192"/>
        <end position="224"/>
    </location>
</feature>
<sequence>SYHAFVVMQAEEVEREKRLILQGKIPMEEAPKELADHPVLLISQITKKIAEERSIKKKTVLTSPNFYPSPATLSEDEEREGAIIMQERMAEGDLSLEDKLEEVEDPERKYMLTPEQYEKLKYESPLIKQLRNVEVSADQQDEYRAVSTRIKEKAWEVPDADDSSAMSCVSKIFQVRIGEEGEREEGALSIPRTHIGTRPYPPYAMRRAPRRSGDPSSGVRHGGLLSASSRYKGIVTSVLTDTSHASTDAGRTSVETLGPQLTSQELKQVFSAGASFTCISLSSTCGSSKTKRTITLVLSTTAVIWSLTQRGNDLWLRATGVEAGTVGLTTSHKGVTETDNLPQGCSMD</sequence>
<comment type="caution">
    <text evidence="2">The sequence shown here is derived from an EMBL/GenBank/DDBJ whole genome shotgun (WGS) entry which is preliminary data.</text>
</comment>
<keyword evidence="3" id="KW-1185">Reference proteome</keyword>